<dbReference type="InterPro" id="IPR021104">
    <property type="entry name" value="KfrA_DNA-bd_N"/>
</dbReference>
<sequence length="348" mass="39045">MASSTLTPEAVQDALRAVLERGDYPSMAKVRGELDTTASQQTLTGHMKVALKGLAEQMGTGLPEGLPRSVVDAAHRFYSEARDSAREELEKQRALMAEREKSLTDAVAEKSRKADALEQQVGQLQQRAQAAESEAASLAKDLEVSQEALNDSQDRNAHLTSELSDTRSQAARHVRQLRATHRKQTENLVRERQQISDARDREIERADDQQKLWAKQVDEARQEVLSAKAEHAEQIRALRDERDQAIREREENAQSLRDRDRAIEAINADLDKSQSHAADLEASIEQAQTKAASLSESLLNAQSEQNTLREKLAHATAIADERERLLNRLERARDADKEDAKRNPKSKR</sequence>
<gene>
    <name evidence="4" type="ORF">ACFOSU_03350</name>
</gene>
<keyword evidence="1" id="KW-0175">Coiled coil</keyword>
<keyword evidence="5" id="KW-1185">Reference proteome</keyword>
<dbReference type="Proteomes" id="UP001595462">
    <property type="component" value="Unassembled WGS sequence"/>
</dbReference>
<feature type="compositionally biased region" description="Polar residues" evidence="2">
    <location>
        <begin position="158"/>
        <end position="169"/>
    </location>
</feature>
<protein>
    <submittedName>
        <fullName evidence="4">DNA-binding protein</fullName>
    </submittedName>
</protein>
<feature type="coiled-coil region" evidence="1">
    <location>
        <begin position="82"/>
        <end position="148"/>
    </location>
</feature>
<feature type="region of interest" description="Disordered" evidence="2">
    <location>
        <begin position="329"/>
        <end position="348"/>
    </location>
</feature>
<feature type="domain" description="KfrA N-terminal DNA-binding" evidence="3">
    <location>
        <begin position="7"/>
        <end position="121"/>
    </location>
</feature>
<proteinExistence type="predicted"/>
<accession>A0ABV7ELX9</accession>
<organism evidence="4 5">
    <name type="scientific">Salinisphaera aquimarina</name>
    <dbReference type="NCBI Taxonomy" id="2094031"/>
    <lineage>
        <taxon>Bacteria</taxon>
        <taxon>Pseudomonadati</taxon>
        <taxon>Pseudomonadota</taxon>
        <taxon>Gammaproteobacteria</taxon>
        <taxon>Salinisphaerales</taxon>
        <taxon>Salinisphaeraceae</taxon>
        <taxon>Salinisphaera</taxon>
    </lineage>
</organism>
<evidence type="ECO:0000256" key="1">
    <source>
        <dbReference type="SAM" id="Coils"/>
    </source>
</evidence>
<keyword evidence="4" id="KW-0238">DNA-binding</keyword>
<reference evidence="5" key="1">
    <citation type="journal article" date="2019" name="Int. J. Syst. Evol. Microbiol.">
        <title>The Global Catalogue of Microorganisms (GCM) 10K type strain sequencing project: providing services to taxonomists for standard genome sequencing and annotation.</title>
        <authorList>
            <consortium name="The Broad Institute Genomics Platform"/>
            <consortium name="The Broad Institute Genome Sequencing Center for Infectious Disease"/>
            <person name="Wu L."/>
            <person name="Ma J."/>
        </authorList>
    </citation>
    <scope>NUCLEOTIDE SEQUENCE [LARGE SCALE GENOMIC DNA]</scope>
    <source>
        <strain evidence="5">KCTC 52640</strain>
    </source>
</reference>
<dbReference type="GO" id="GO:0003677">
    <property type="term" value="F:DNA binding"/>
    <property type="evidence" value="ECO:0007669"/>
    <property type="project" value="UniProtKB-KW"/>
</dbReference>
<evidence type="ECO:0000313" key="4">
    <source>
        <dbReference type="EMBL" id="MFC3102921.1"/>
    </source>
</evidence>
<feature type="compositionally biased region" description="Basic and acidic residues" evidence="2">
    <location>
        <begin position="329"/>
        <end position="342"/>
    </location>
</feature>
<evidence type="ECO:0000259" key="3">
    <source>
        <dbReference type="Pfam" id="PF11740"/>
    </source>
</evidence>
<feature type="compositionally biased region" description="Basic and acidic residues" evidence="2">
    <location>
        <begin position="183"/>
        <end position="207"/>
    </location>
</feature>
<dbReference type="Pfam" id="PF11740">
    <property type="entry name" value="KfrA_N"/>
    <property type="match status" value="1"/>
</dbReference>
<comment type="caution">
    <text evidence="4">The sequence shown here is derived from an EMBL/GenBank/DDBJ whole genome shotgun (WGS) entry which is preliminary data.</text>
</comment>
<dbReference type="RefSeq" id="WP_380686389.1">
    <property type="nucleotide sequence ID" value="NZ_JBHRSS010000001.1"/>
</dbReference>
<evidence type="ECO:0000313" key="5">
    <source>
        <dbReference type="Proteomes" id="UP001595462"/>
    </source>
</evidence>
<feature type="region of interest" description="Disordered" evidence="2">
    <location>
        <begin position="150"/>
        <end position="207"/>
    </location>
</feature>
<name>A0ABV7ELX9_9GAMM</name>
<dbReference type="EMBL" id="JBHRSS010000001">
    <property type="protein sequence ID" value="MFC3102921.1"/>
    <property type="molecule type" value="Genomic_DNA"/>
</dbReference>
<feature type="compositionally biased region" description="Basic residues" evidence="2">
    <location>
        <begin position="170"/>
        <end position="182"/>
    </location>
</feature>
<evidence type="ECO:0000256" key="2">
    <source>
        <dbReference type="SAM" id="MobiDB-lite"/>
    </source>
</evidence>